<protein>
    <recommendedName>
        <fullName evidence="2">histidine kinase</fullName>
        <ecNumber evidence="2">2.7.13.3</ecNumber>
    </recommendedName>
</protein>
<proteinExistence type="predicted"/>
<evidence type="ECO:0000256" key="8">
    <source>
        <dbReference type="ARBA" id="ARBA00023012"/>
    </source>
</evidence>
<evidence type="ECO:0000313" key="12">
    <source>
        <dbReference type="Proteomes" id="UP000637628"/>
    </source>
</evidence>
<dbReference type="CDD" id="cd16917">
    <property type="entry name" value="HATPase_UhpB-NarQ-NarX-like"/>
    <property type="match status" value="1"/>
</dbReference>
<dbReference type="InterPro" id="IPR011712">
    <property type="entry name" value="Sig_transdc_His_kin_sub3_dim/P"/>
</dbReference>
<evidence type="ECO:0000256" key="4">
    <source>
        <dbReference type="ARBA" id="ARBA00022679"/>
    </source>
</evidence>
<comment type="catalytic activity">
    <reaction evidence="1">
        <text>ATP + protein L-histidine = ADP + protein N-phospho-L-histidine.</text>
        <dbReference type="EC" id="2.7.13.3"/>
    </reaction>
</comment>
<dbReference type="SUPFAM" id="SSF55874">
    <property type="entry name" value="ATPase domain of HSP90 chaperone/DNA topoisomerase II/histidine kinase"/>
    <property type="match status" value="1"/>
</dbReference>
<feature type="transmembrane region" description="Helical" evidence="9">
    <location>
        <begin position="6"/>
        <end position="23"/>
    </location>
</feature>
<evidence type="ECO:0000256" key="1">
    <source>
        <dbReference type="ARBA" id="ARBA00000085"/>
    </source>
</evidence>
<keyword evidence="4" id="KW-0808">Transferase</keyword>
<keyword evidence="7" id="KW-0067">ATP-binding</keyword>
<keyword evidence="3" id="KW-0597">Phosphoprotein</keyword>
<evidence type="ECO:0000313" key="11">
    <source>
        <dbReference type="EMBL" id="GIE04812.1"/>
    </source>
</evidence>
<sequence length="393" mass="42371">MHGWGQWYVLAATAVVVSCFLCGGRGRVWAVIALLSAVEVAAAVAVARTQDTVSWLIDQVMVVLAVFAAVAGAYRRLRREFVERGWAHARDARLHERTRIAAELHDTLGHDLALLSLQAAGIQVTARDPETREQAAAVRAGSAAAIETVRRIVDLLDVDADADVATVLDRAREAGMTLEVRGTVPREPFVARLVTEALTNAVRHAPGARVTVTFAGRRVRIANPVPEQAATGRPGTGLAMLSARLEQAGGSLTAHTAGGMFHLVADVPADMDEDSSRLGADYRSRRRRIRRMLAGTVLIPFAVLLVVATGFYTWAVRDASMEDRVFAGLRVGMPAMAAIRVLPGREAPVRWGGPGKPGCRYFTDGNYPLAYGNYVVCFSGNRVSRLEDLTGRN</sequence>
<dbReference type="PANTHER" id="PTHR24421">
    <property type="entry name" value="NITRATE/NITRITE SENSOR PROTEIN NARX-RELATED"/>
    <property type="match status" value="1"/>
</dbReference>
<evidence type="ECO:0000256" key="2">
    <source>
        <dbReference type="ARBA" id="ARBA00012438"/>
    </source>
</evidence>
<keyword evidence="6" id="KW-0418">Kinase</keyword>
<dbReference type="Pfam" id="PF07730">
    <property type="entry name" value="HisKA_3"/>
    <property type="match status" value="1"/>
</dbReference>
<evidence type="ECO:0000256" key="9">
    <source>
        <dbReference type="SAM" id="Phobius"/>
    </source>
</evidence>
<feature type="domain" description="Signal transduction histidine kinase subgroup 3 dimerisation and phosphoacceptor" evidence="10">
    <location>
        <begin position="96"/>
        <end position="156"/>
    </location>
</feature>
<dbReference type="PANTHER" id="PTHR24421:SF10">
    <property type="entry name" value="NITRATE_NITRITE SENSOR PROTEIN NARQ"/>
    <property type="match status" value="1"/>
</dbReference>
<dbReference type="Proteomes" id="UP000637628">
    <property type="component" value="Unassembled WGS sequence"/>
</dbReference>
<gene>
    <name evidence="11" type="ORF">Adu01nite_61620</name>
</gene>
<dbReference type="Gene3D" id="3.30.565.10">
    <property type="entry name" value="Histidine kinase-like ATPase, C-terminal domain"/>
    <property type="match status" value="1"/>
</dbReference>
<feature type="transmembrane region" description="Helical" evidence="9">
    <location>
        <begin position="53"/>
        <end position="74"/>
    </location>
</feature>
<comment type="caution">
    <text evidence="11">The sequence shown here is derived from an EMBL/GenBank/DDBJ whole genome shotgun (WGS) entry which is preliminary data.</text>
</comment>
<accession>A0ABQ3Z4Q0</accession>
<evidence type="ECO:0000256" key="6">
    <source>
        <dbReference type="ARBA" id="ARBA00022777"/>
    </source>
</evidence>
<evidence type="ECO:0000259" key="10">
    <source>
        <dbReference type="Pfam" id="PF07730"/>
    </source>
</evidence>
<evidence type="ECO:0000256" key="5">
    <source>
        <dbReference type="ARBA" id="ARBA00022741"/>
    </source>
</evidence>
<keyword evidence="9" id="KW-0472">Membrane</keyword>
<dbReference type="EC" id="2.7.13.3" evidence="2"/>
<dbReference type="RefSeq" id="WP_203731881.1">
    <property type="nucleotide sequence ID" value="NZ_BAAATX010000021.1"/>
</dbReference>
<dbReference type="InterPro" id="IPR036890">
    <property type="entry name" value="HATPase_C_sf"/>
</dbReference>
<evidence type="ECO:0000256" key="7">
    <source>
        <dbReference type="ARBA" id="ARBA00022840"/>
    </source>
</evidence>
<keyword evidence="12" id="KW-1185">Reference proteome</keyword>
<feature type="transmembrane region" description="Helical" evidence="9">
    <location>
        <begin position="28"/>
        <end position="47"/>
    </location>
</feature>
<dbReference type="Gene3D" id="1.20.5.1930">
    <property type="match status" value="1"/>
</dbReference>
<keyword evidence="5" id="KW-0547">Nucleotide-binding</keyword>
<reference evidence="11 12" key="1">
    <citation type="submission" date="2021-01" db="EMBL/GenBank/DDBJ databases">
        <title>Whole genome shotgun sequence of Actinoplanes durhamensis NBRC 14914.</title>
        <authorList>
            <person name="Komaki H."/>
            <person name="Tamura T."/>
        </authorList>
    </citation>
    <scope>NUCLEOTIDE SEQUENCE [LARGE SCALE GENOMIC DNA]</scope>
    <source>
        <strain evidence="11 12">NBRC 14914</strain>
    </source>
</reference>
<dbReference type="EMBL" id="BOML01000050">
    <property type="protein sequence ID" value="GIE04812.1"/>
    <property type="molecule type" value="Genomic_DNA"/>
</dbReference>
<organism evidence="11 12">
    <name type="scientific">Paractinoplanes durhamensis</name>
    <dbReference type="NCBI Taxonomy" id="113563"/>
    <lineage>
        <taxon>Bacteria</taxon>
        <taxon>Bacillati</taxon>
        <taxon>Actinomycetota</taxon>
        <taxon>Actinomycetes</taxon>
        <taxon>Micromonosporales</taxon>
        <taxon>Micromonosporaceae</taxon>
        <taxon>Paractinoplanes</taxon>
    </lineage>
</organism>
<keyword evidence="9" id="KW-0812">Transmembrane</keyword>
<name>A0ABQ3Z4Q0_9ACTN</name>
<feature type="transmembrane region" description="Helical" evidence="9">
    <location>
        <begin position="292"/>
        <end position="313"/>
    </location>
</feature>
<evidence type="ECO:0000256" key="3">
    <source>
        <dbReference type="ARBA" id="ARBA00022553"/>
    </source>
</evidence>
<keyword evidence="9" id="KW-1133">Transmembrane helix</keyword>
<dbReference type="InterPro" id="IPR050482">
    <property type="entry name" value="Sensor_HK_TwoCompSys"/>
</dbReference>
<keyword evidence="8" id="KW-0902">Two-component regulatory system</keyword>